<evidence type="ECO:0000259" key="2">
    <source>
        <dbReference type="PROSITE" id="PS50106"/>
    </source>
</evidence>
<dbReference type="PROSITE" id="PS50186">
    <property type="entry name" value="DEP"/>
    <property type="match status" value="2"/>
</dbReference>
<dbReference type="PANTHER" id="PTHR22829">
    <property type="entry name" value="DEP DOMAIN PROTEIN"/>
    <property type="match status" value="1"/>
</dbReference>
<dbReference type="SMART" id="SM00049">
    <property type="entry name" value="DEP"/>
    <property type="match status" value="2"/>
</dbReference>
<dbReference type="Proteomes" id="UP000694845">
    <property type="component" value="Unplaced"/>
</dbReference>
<dbReference type="GO" id="GO:0005886">
    <property type="term" value="C:plasma membrane"/>
    <property type="evidence" value="ECO:0007669"/>
    <property type="project" value="TreeGrafter"/>
</dbReference>
<dbReference type="SUPFAM" id="SSF50156">
    <property type="entry name" value="PDZ domain-like"/>
    <property type="match status" value="1"/>
</dbReference>
<evidence type="ECO:0000313" key="5">
    <source>
        <dbReference type="RefSeq" id="XP_022088199.1"/>
    </source>
</evidence>
<name>A0A8B7Y6N1_ACAPL</name>
<evidence type="ECO:0000313" key="6">
    <source>
        <dbReference type="RefSeq" id="XP_022088208.1"/>
    </source>
</evidence>
<dbReference type="Gene3D" id="2.30.42.10">
    <property type="match status" value="1"/>
</dbReference>
<reference evidence="5 6" key="1">
    <citation type="submission" date="2025-04" db="UniProtKB">
        <authorList>
            <consortium name="RefSeq"/>
        </authorList>
    </citation>
    <scope>IDENTIFICATION</scope>
</reference>
<dbReference type="GO" id="GO:0023051">
    <property type="term" value="P:regulation of signaling"/>
    <property type="evidence" value="ECO:0007669"/>
    <property type="project" value="TreeGrafter"/>
</dbReference>
<evidence type="ECO:0000313" key="7">
    <source>
        <dbReference type="RefSeq" id="XP_022088217.1"/>
    </source>
</evidence>
<dbReference type="GO" id="GO:0035556">
    <property type="term" value="P:intracellular signal transduction"/>
    <property type="evidence" value="ECO:0007669"/>
    <property type="project" value="InterPro"/>
</dbReference>
<dbReference type="RefSeq" id="XP_022088199.1">
    <property type="nucleotide sequence ID" value="XM_022232507.1"/>
</dbReference>
<dbReference type="SMART" id="SM00228">
    <property type="entry name" value="PDZ"/>
    <property type="match status" value="1"/>
</dbReference>
<evidence type="ECO:0000259" key="3">
    <source>
        <dbReference type="PROSITE" id="PS50186"/>
    </source>
</evidence>
<keyword evidence="4" id="KW-1185">Reference proteome</keyword>
<feature type="compositionally biased region" description="Pro residues" evidence="1">
    <location>
        <begin position="268"/>
        <end position="278"/>
    </location>
</feature>
<dbReference type="OrthoDB" id="39497at2759"/>
<dbReference type="RefSeq" id="XP_022088217.1">
    <property type="nucleotide sequence ID" value="XM_022232525.1"/>
</dbReference>
<dbReference type="InterPro" id="IPR036388">
    <property type="entry name" value="WH-like_DNA-bd_sf"/>
</dbReference>
<dbReference type="GO" id="GO:0005096">
    <property type="term" value="F:GTPase activator activity"/>
    <property type="evidence" value="ECO:0007669"/>
    <property type="project" value="TreeGrafter"/>
</dbReference>
<dbReference type="InterPro" id="IPR051832">
    <property type="entry name" value="mTOR-Rac_regulators"/>
</dbReference>
<dbReference type="InterPro" id="IPR036390">
    <property type="entry name" value="WH_DNA-bd_sf"/>
</dbReference>
<dbReference type="Gene3D" id="1.10.10.10">
    <property type="entry name" value="Winged helix-like DNA-binding domain superfamily/Winged helix DNA-binding domain"/>
    <property type="match status" value="2"/>
</dbReference>
<accession>A0A8B7Y6N1</accession>
<dbReference type="RefSeq" id="XP_022088208.1">
    <property type="nucleotide sequence ID" value="XM_022232516.1"/>
</dbReference>
<gene>
    <name evidence="5 6 7" type="primary">LOC110977955</name>
</gene>
<evidence type="ECO:0000256" key="1">
    <source>
        <dbReference type="SAM" id="MobiDB-lite"/>
    </source>
</evidence>
<dbReference type="SUPFAM" id="SSF46785">
    <property type="entry name" value="Winged helix' DNA-binding domain"/>
    <property type="match status" value="2"/>
</dbReference>
<sequence>MSGNEPAQHAERKSTGQIGLTVPKPLRSSSTVSLGNQAFGKILIIGEKLRLTFHNCRPPMVKDRRYHLRMYPKCFVGSEAVDRLIKHAGVKDRSTAALMLNVLQRHNVIHHVCDDHQFKDTYLFYRFRVDDGTLPLSRETELYIKGHQLYHEQTLLGNSSVLKLHNESGVMYDKSFHGAQLVNWLVKSNKCSTRQEAIGLGKDLLELRLIQHVTNEHHFKDERLLYVFHPDLSQLKVIDLLDIHERPRSLSLDSSMFSQKQKLASPCQPIPPVPPKSPQMPDATAADSRPKFQIGSPEQEESQNLMSESDNEDLSGSRFQDSHGSGAVRFSQSPTAEELKNPDESCRRQTLQILGDSVGFGFVIRGDGPSYVQTVDPSGPAAKAGLKIGQFLYFVNGEYVLNKDHVEVAHIILRNPQQLTMDVLVPRHQASQH</sequence>
<feature type="domain" description="PDZ" evidence="2">
    <location>
        <begin position="350"/>
        <end position="427"/>
    </location>
</feature>
<dbReference type="CTD" id="64798"/>
<dbReference type="AlphaFoldDB" id="A0A8B7Y6N1"/>
<evidence type="ECO:0000313" key="4">
    <source>
        <dbReference type="Proteomes" id="UP000694845"/>
    </source>
</evidence>
<dbReference type="OMA" id="HMAEILV"/>
<organism evidence="4 7">
    <name type="scientific">Acanthaster planci</name>
    <name type="common">Crown-of-thorns starfish</name>
    <dbReference type="NCBI Taxonomy" id="133434"/>
    <lineage>
        <taxon>Eukaryota</taxon>
        <taxon>Metazoa</taxon>
        <taxon>Echinodermata</taxon>
        <taxon>Eleutherozoa</taxon>
        <taxon>Asterozoa</taxon>
        <taxon>Asteroidea</taxon>
        <taxon>Valvatacea</taxon>
        <taxon>Valvatida</taxon>
        <taxon>Acanthasteridae</taxon>
        <taxon>Acanthaster</taxon>
    </lineage>
</organism>
<dbReference type="InterPro" id="IPR036034">
    <property type="entry name" value="PDZ_sf"/>
</dbReference>
<feature type="domain" description="DEP" evidence="3">
    <location>
        <begin position="61"/>
        <end position="129"/>
    </location>
</feature>
<dbReference type="InterPro" id="IPR000591">
    <property type="entry name" value="DEP_dom"/>
</dbReference>
<dbReference type="PROSITE" id="PS50106">
    <property type="entry name" value="PDZ"/>
    <property type="match status" value="1"/>
</dbReference>
<dbReference type="GO" id="GO:0007186">
    <property type="term" value="P:G protein-coupled receptor signaling pathway"/>
    <property type="evidence" value="ECO:0007669"/>
    <property type="project" value="TreeGrafter"/>
</dbReference>
<protein>
    <submittedName>
        <fullName evidence="5 6">DEP domain-containing mTOR-interacting protein-like isoform X1</fullName>
    </submittedName>
</protein>
<dbReference type="InterPro" id="IPR001478">
    <property type="entry name" value="PDZ"/>
</dbReference>
<dbReference type="Pfam" id="PF00610">
    <property type="entry name" value="DEP"/>
    <property type="match status" value="2"/>
</dbReference>
<proteinExistence type="predicted"/>
<feature type="domain" description="DEP" evidence="3">
    <location>
        <begin position="172"/>
        <end position="230"/>
    </location>
</feature>
<feature type="region of interest" description="Disordered" evidence="1">
    <location>
        <begin position="1"/>
        <end position="24"/>
    </location>
</feature>
<dbReference type="GeneID" id="110977955"/>
<dbReference type="GO" id="GO:0005085">
    <property type="term" value="F:guanyl-nucleotide exchange factor activity"/>
    <property type="evidence" value="ECO:0007669"/>
    <property type="project" value="TreeGrafter"/>
</dbReference>
<dbReference type="PANTHER" id="PTHR22829:SF16">
    <property type="entry name" value="PH DOMAIN-CONTAINING PROTEIN"/>
    <property type="match status" value="1"/>
</dbReference>
<dbReference type="KEGG" id="aplc:110977955"/>
<feature type="region of interest" description="Disordered" evidence="1">
    <location>
        <begin position="254"/>
        <end position="345"/>
    </location>
</feature>